<gene>
    <name evidence="1" type="ORF">PRUPE_2G286300</name>
</gene>
<protein>
    <submittedName>
        <fullName evidence="1">Uncharacterized protein</fullName>
    </submittedName>
</protein>
<keyword evidence="2" id="KW-1185">Reference proteome</keyword>
<dbReference type="Proteomes" id="UP000006882">
    <property type="component" value="Chromosome G2"/>
</dbReference>
<dbReference type="AlphaFoldDB" id="A0A251QMZ0"/>
<sequence length="80" mass="9142">MPFQMSSVLRLRLRWISHILTGPPPWIYDLSSNQPLVSNPMCICEIVKKFSSISGKVFLCVRVNCDCFVINTLQSVKKNI</sequence>
<evidence type="ECO:0000313" key="2">
    <source>
        <dbReference type="Proteomes" id="UP000006882"/>
    </source>
</evidence>
<proteinExistence type="predicted"/>
<name>A0A251QMZ0_PRUPE</name>
<evidence type="ECO:0000313" key="1">
    <source>
        <dbReference type="EMBL" id="ONI25177.1"/>
    </source>
</evidence>
<reference evidence="1 2" key="1">
    <citation type="journal article" date="2013" name="Nat. Genet.">
        <title>The high-quality draft genome of peach (Prunus persica) identifies unique patterns of genetic diversity, domestication and genome evolution.</title>
        <authorList>
            <consortium name="International Peach Genome Initiative"/>
            <person name="Verde I."/>
            <person name="Abbott A.G."/>
            <person name="Scalabrin S."/>
            <person name="Jung S."/>
            <person name="Shu S."/>
            <person name="Marroni F."/>
            <person name="Zhebentyayeva T."/>
            <person name="Dettori M.T."/>
            <person name="Grimwood J."/>
            <person name="Cattonaro F."/>
            <person name="Zuccolo A."/>
            <person name="Rossini L."/>
            <person name="Jenkins J."/>
            <person name="Vendramin E."/>
            <person name="Meisel L.A."/>
            <person name="Decroocq V."/>
            <person name="Sosinski B."/>
            <person name="Prochnik S."/>
            <person name="Mitros T."/>
            <person name="Policriti A."/>
            <person name="Cipriani G."/>
            <person name="Dondini L."/>
            <person name="Ficklin S."/>
            <person name="Goodstein D.M."/>
            <person name="Xuan P."/>
            <person name="Del Fabbro C."/>
            <person name="Aramini V."/>
            <person name="Copetti D."/>
            <person name="Gonzalez S."/>
            <person name="Horner D.S."/>
            <person name="Falchi R."/>
            <person name="Lucas S."/>
            <person name="Mica E."/>
            <person name="Maldonado J."/>
            <person name="Lazzari B."/>
            <person name="Bielenberg D."/>
            <person name="Pirona R."/>
            <person name="Miculan M."/>
            <person name="Barakat A."/>
            <person name="Testolin R."/>
            <person name="Stella A."/>
            <person name="Tartarini S."/>
            <person name="Tonutti P."/>
            <person name="Arus P."/>
            <person name="Orellana A."/>
            <person name="Wells C."/>
            <person name="Main D."/>
            <person name="Vizzotto G."/>
            <person name="Silva H."/>
            <person name="Salamini F."/>
            <person name="Schmutz J."/>
            <person name="Morgante M."/>
            <person name="Rokhsar D.S."/>
        </authorList>
    </citation>
    <scope>NUCLEOTIDE SEQUENCE [LARGE SCALE GENOMIC DNA]</scope>
    <source>
        <strain evidence="2">cv. Nemared</strain>
    </source>
</reference>
<accession>A0A251QMZ0</accession>
<dbReference type="Gramene" id="ONI25177">
    <property type="protein sequence ID" value="ONI25177"/>
    <property type="gene ID" value="PRUPE_2G286300"/>
</dbReference>
<organism evidence="1 2">
    <name type="scientific">Prunus persica</name>
    <name type="common">Peach</name>
    <name type="synonym">Amygdalus persica</name>
    <dbReference type="NCBI Taxonomy" id="3760"/>
    <lineage>
        <taxon>Eukaryota</taxon>
        <taxon>Viridiplantae</taxon>
        <taxon>Streptophyta</taxon>
        <taxon>Embryophyta</taxon>
        <taxon>Tracheophyta</taxon>
        <taxon>Spermatophyta</taxon>
        <taxon>Magnoliopsida</taxon>
        <taxon>eudicotyledons</taxon>
        <taxon>Gunneridae</taxon>
        <taxon>Pentapetalae</taxon>
        <taxon>rosids</taxon>
        <taxon>fabids</taxon>
        <taxon>Rosales</taxon>
        <taxon>Rosaceae</taxon>
        <taxon>Amygdaloideae</taxon>
        <taxon>Amygdaleae</taxon>
        <taxon>Prunus</taxon>
    </lineage>
</organism>
<dbReference type="EMBL" id="CM007652">
    <property type="protein sequence ID" value="ONI25177.1"/>
    <property type="molecule type" value="Genomic_DNA"/>
</dbReference>